<proteinExistence type="predicted"/>
<accession>A0A2I2G7I2</accession>
<keyword evidence="3" id="KW-1185">Reference proteome</keyword>
<keyword evidence="1" id="KW-0472">Membrane</keyword>
<protein>
    <submittedName>
        <fullName evidence="2">Uncharacterized protein</fullName>
    </submittedName>
</protein>
<dbReference type="EMBL" id="MSFO01000004">
    <property type="protein sequence ID" value="PLB48835.1"/>
    <property type="molecule type" value="Genomic_DNA"/>
</dbReference>
<keyword evidence="1" id="KW-1133">Transmembrane helix</keyword>
<gene>
    <name evidence="2" type="ORF">P170DRAFT_168030</name>
</gene>
<dbReference type="GeneID" id="36550309"/>
<comment type="caution">
    <text evidence="2">The sequence shown here is derived from an EMBL/GenBank/DDBJ whole genome shotgun (WGS) entry which is preliminary data.</text>
</comment>
<organism evidence="2 3">
    <name type="scientific">Aspergillus steynii IBT 23096</name>
    <dbReference type="NCBI Taxonomy" id="1392250"/>
    <lineage>
        <taxon>Eukaryota</taxon>
        <taxon>Fungi</taxon>
        <taxon>Dikarya</taxon>
        <taxon>Ascomycota</taxon>
        <taxon>Pezizomycotina</taxon>
        <taxon>Eurotiomycetes</taxon>
        <taxon>Eurotiomycetidae</taxon>
        <taxon>Eurotiales</taxon>
        <taxon>Aspergillaceae</taxon>
        <taxon>Aspergillus</taxon>
        <taxon>Aspergillus subgen. Circumdati</taxon>
    </lineage>
</organism>
<name>A0A2I2G7I2_9EURO</name>
<evidence type="ECO:0000313" key="2">
    <source>
        <dbReference type="EMBL" id="PLB48835.1"/>
    </source>
</evidence>
<reference evidence="2 3" key="1">
    <citation type="submission" date="2016-12" db="EMBL/GenBank/DDBJ databases">
        <title>The genomes of Aspergillus section Nigri reveals drivers in fungal speciation.</title>
        <authorList>
            <consortium name="DOE Joint Genome Institute"/>
            <person name="Vesth T.C."/>
            <person name="Nybo J."/>
            <person name="Theobald S."/>
            <person name="Brandl J."/>
            <person name="Frisvad J.C."/>
            <person name="Nielsen K.F."/>
            <person name="Lyhne E.K."/>
            <person name="Kogle M.E."/>
            <person name="Kuo A."/>
            <person name="Riley R."/>
            <person name="Clum A."/>
            <person name="Nolan M."/>
            <person name="Lipzen A."/>
            <person name="Salamov A."/>
            <person name="Henrissat B."/>
            <person name="Wiebenga A."/>
            <person name="De Vries R.P."/>
            <person name="Grigoriev I.V."/>
            <person name="Mortensen U.H."/>
            <person name="Andersen M.R."/>
            <person name="Baker S.E."/>
        </authorList>
    </citation>
    <scope>NUCLEOTIDE SEQUENCE [LARGE SCALE GENOMIC DNA]</scope>
    <source>
        <strain evidence="2 3">IBT 23096</strain>
    </source>
</reference>
<sequence length="181" mass="20551">MANSLSIVIGGFDRAWSLSLHRRGSFIEPARPGKAERGVWQRSLCCCGDFVRLRTLSPTFFFILIFFYFLCAIFLSTVEVAVVHELHSWSYRNFLDWEKRGMALLDKEAGDLGRGQGTRNQRVATPSVVATVYRASDWRYDAIKSRAPDQLLIVSEKCRRSVGCQHGLQSCQLSVCTRRVP</sequence>
<dbReference type="Proteomes" id="UP000234275">
    <property type="component" value="Unassembled WGS sequence"/>
</dbReference>
<dbReference type="RefSeq" id="XP_024704137.1">
    <property type="nucleotide sequence ID" value="XM_024842611.1"/>
</dbReference>
<evidence type="ECO:0000256" key="1">
    <source>
        <dbReference type="SAM" id="Phobius"/>
    </source>
</evidence>
<dbReference type="VEuPathDB" id="FungiDB:P170DRAFT_168030"/>
<feature type="transmembrane region" description="Helical" evidence="1">
    <location>
        <begin position="60"/>
        <end position="83"/>
    </location>
</feature>
<dbReference type="AlphaFoldDB" id="A0A2I2G7I2"/>
<evidence type="ECO:0000313" key="3">
    <source>
        <dbReference type="Proteomes" id="UP000234275"/>
    </source>
</evidence>
<keyword evidence="1" id="KW-0812">Transmembrane</keyword>